<dbReference type="PANTHER" id="PTHR24198">
    <property type="entry name" value="ANKYRIN REPEAT AND PROTEIN KINASE DOMAIN-CONTAINING PROTEIN"/>
    <property type="match status" value="1"/>
</dbReference>
<evidence type="ECO:0000313" key="6">
    <source>
        <dbReference type="Proteomes" id="UP000308199"/>
    </source>
</evidence>
<feature type="compositionally biased region" description="Polar residues" evidence="4">
    <location>
        <begin position="864"/>
        <end position="875"/>
    </location>
</feature>
<dbReference type="PROSITE" id="PS50088">
    <property type="entry name" value="ANK_REPEAT"/>
    <property type="match status" value="2"/>
</dbReference>
<proteinExistence type="predicted"/>
<dbReference type="Proteomes" id="UP000308199">
    <property type="component" value="Unassembled WGS sequence"/>
</dbReference>
<keyword evidence="1" id="KW-0677">Repeat</keyword>
<organism evidence="5 6">
    <name type="scientific">Phellinidium pouzarii</name>
    <dbReference type="NCBI Taxonomy" id="167371"/>
    <lineage>
        <taxon>Eukaryota</taxon>
        <taxon>Fungi</taxon>
        <taxon>Dikarya</taxon>
        <taxon>Basidiomycota</taxon>
        <taxon>Agaricomycotina</taxon>
        <taxon>Agaricomycetes</taxon>
        <taxon>Hymenochaetales</taxon>
        <taxon>Hymenochaetaceae</taxon>
        <taxon>Phellinidium</taxon>
    </lineage>
</organism>
<evidence type="ECO:0000256" key="2">
    <source>
        <dbReference type="ARBA" id="ARBA00023043"/>
    </source>
</evidence>
<protein>
    <submittedName>
        <fullName evidence="5">Uncharacterized protein</fullName>
    </submittedName>
</protein>
<name>A0A4S4K9I2_9AGAM</name>
<dbReference type="SUPFAM" id="SSF48403">
    <property type="entry name" value="Ankyrin repeat"/>
    <property type="match status" value="1"/>
</dbReference>
<feature type="repeat" description="ANK" evidence="3">
    <location>
        <begin position="173"/>
        <end position="207"/>
    </location>
</feature>
<dbReference type="OrthoDB" id="539213at2759"/>
<dbReference type="PROSITE" id="PS50297">
    <property type="entry name" value="ANK_REP_REGION"/>
    <property type="match status" value="1"/>
</dbReference>
<accession>A0A4S4K9I2</accession>
<dbReference type="Pfam" id="PF12796">
    <property type="entry name" value="Ank_2"/>
    <property type="match status" value="1"/>
</dbReference>
<keyword evidence="6" id="KW-1185">Reference proteome</keyword>
<dbReference type="InterPro" id="IPR036770">
    <property type="entry name" value="Ankyrin_rpt-contain_sf"/>
</dbReference>
<feature type="repeat" description="ANK" evidence="3">
    <location>
        <begin position="30"/>
        <end position="62"/>
    </location>
</feature>
<dbReference type="Gene3D" id="1.25.40.20">
    <property type="entry name" value="Ankyrin repeat-containing domain"/>
    <property type="match status" value="2"/>
</dbReference>
<reference evidence="5 6" key="1">
    <citation type="submission" date="2019-02" db="EMBL/GenBank/DDBJ databases">
        <title>Genome sequencing of the rare red list fungi Phellinidium pouzarii.</title>
        <authorList>
            <person name="Buettner E."/>
            <person name="Kellner H."/>
        </authorList>
    </citation>
    <scope>NUCLEOTIDE SEQUENCE [LARGE SCALE GENOMIC DNA]</scope>
    <source>
        <strain evidence="5 6">DSM 108285</strain>
    </source>
</reference>
<dbReference type="AlphaFoldDB" id="A0A4S4K9I2"/>
<sequence length="942" mass="102947">MAAYLNRLDFVSVLVEKGDSLVLVDGIDCHRATPLMYAARDGHIEVLNYLIRQGARPDLLDCHHRSVLFYAVSHPQCLLSCEKVLRLRRAELLLSHKKKRNLKLTLQHDVNTYISLAAMYQQYSSKDLTSSVQLLVNAVRSSDPHAVHSLLFPPINRTKTSSGPALVNLPDKKGLSPIHYCVTASQPSTKVLDVLFLAGADLALYTTDNAVSPLHLLARAAVGEGASFRLYTFVVHLVRDLGAPLDAVDSNGDSCLHVAAQHGRYVDVLMAFLECDPDCVVRKIRNNAGQTALDVAKAEFRVAFEPDEDGSARPGSASSMRTIKASFSSSSLTSSYSSLSSDSSSSMDEDIISHEQFPPAISHEKETLRAVLGTSVEVEQLLKDLGGFSEQLARLGARKGDDSSGKSVDLDKIEAFMHSNGCKGSEVLERFRQLVEAEVDDMQAAREVYTALDQLIARLERRIRVDTKSRQAELEERERAQQQTPALPALRVRTSYATLRSNAATPALVASGSSSSSHSSFASFMSLTDRAALMTPAGSPRSVHAERELDFACALAAGSATRLRRASSLGTVLDFASPDSSLEDGVNLFSVPTERAPEVDEVVRSRRESWLNPYVRKANSNMFQAHLENLLEIEKTLFGAEDAEREMAPNPSLGLEVNESWRDVVETLHEDEEEGIIGDDDGTFLEMADANDADLDGPIAGDGIHDSADEFLDLFVTPFVGEFRELPTNPEEFPVEQDMSHGPPSALEVLELARKEALAIEEAMKIAERSIKSAEHYINRAECLTSKIFQANEHAIQAVRLSRALSGLSFDDEDSYRRGARSFASDDYTPTPASSPIVRRMRGAPLHSPPTASSAPTLYRHAPRQSSVQSIQSLASPTFPTSPPPSLGMHNAAVQSDVRALRRLLLRKIPSHLDGAIDGVDKVASWVGVVHAIARNVQQTRL</sequence>
<evidence type="ECO:0000313" key="5">
    <source>
        <dbReference type="EMBL" id="THG94575.1"/>
    </source>
</evidence>
<evidence type="ECO:0000256" key="4">
    <source>
        <dbReference type="SAM" id="MobiDB-lite"/>
    </source>
</evidence>
<dbReference type="SMART" id="SM00248">
    <property type="entry name" value="ANK"/>
    <property type="match status" value="4"/>
</dbReference>
<gene>
    <name evidence="5" type="ORF">EW145_g8112</name>
</gene>
<comment type="caution">
    <text evidence="5">The sequence shown here is derived from an EMBL/GenBank/DDBJ whole genome shotgun (WGS) entry which is preliminary data.</text>
</comment>
<dbReference type="EMBL" id="SGPK01001083">
    <property type="protein sequence ID" value="THG94575.1"/>
    <property type="molecule type" value="Genomic_DNA"/>
</dbReference>
<keyword evidence="2 3" id="KW-0040">ANK repeat</keyword>
<feature type="region of interest" description="Disordered" evidence="4">
    <location>
        <begin position="821"/>
        <end position="890"/>
    </location>
</feature>
<dbReference type="PANTHER" id="PTHR24198:SF165">
    <property type="entry name" value="ANKYRIN REPEAT-CONTAINING PROTEIN-RELATED"/>
    <property type="match status" value="1"/>
</dbReference>
<evidence type="ECO:0000256" key="1">
    <source>
        <dbReference type="ARBA" id="ARBA00022737"/>
    </source>
</evidence>
<evidence type="ECO:0000256" key="3">
    <source>
        <dbReference type="PROSITE-ProRule" id="PRU00023"/>
    </source>
</evidence>
<dbReference type="InterPro" id="IPR002110">
    <property type="entry name" value="Ankyrin_rpt"/>
</dbReference>